<proteinExistence type="predicted"/>
<keyword evidence="6" id="KW-1185">Reference proteome</keyword>
<dbReference type="PANTHER" id="PTHR48078">
    <property type="entry name" value="THREONINE DEHYDRATASE, MITOCHONDRIAL-RELATED"/>
    <property type="match status" value="1"/>
</dbReference>
<accession>A0A4D7BB47</accession>
<dbReference type="InterPro" id="IPR001926">
    <property type="entry name" value="TrpB-like_PALP"/>
</dbReference>
<dbReference type="NCBIfam" id="NF004771">
    <property type="entry name" value="PRK06110.1"/>
    <property type="match status" value="1"/>
</dbReference>
<dbReference type="OrthoDB" id="9811476at2"/>
<evidence type="ECO:0000259" key="4">
    <source>
        <dbReference type="Pfam" id="PF00291"/>
    </source>
</evidence>
<dbReference type="InterPro" id="IPR050147">
    <property type="entry name" value="Ser/Thr_Dehydratase"/>
</dbReference>
<comment type="cofactor">
    <cofactor evidence="1">
        <name>pyridoxal 5'-phosphate</name>
        <dbReference type="ChEBI" id="CHEBI:597326"/>
    </cofactor>
</comment>
<evidence type="ECO:0000256" key="2">
    <source>
        <dbReference type="ARBA" id="ARBA00022898"/>
    </source>
</evidence>
<dbReference type="InterPro" id="IPR036052">
    <property type="entry name" value="TrpB-like_PALP_sf"/>
</dbReference>
<evidence type="ECO:0000313" key="6">
    <source>
        <dbReference type="Proteomes" id="UP000298781"/>
    </source>
</evidence>
<dbReference type="SUPFAM" id="SSF53686">
    <property type="entry name" value="Tryptophan synthase beta subunit-like PLP-dependent enzymes"/>
    <property type="match status" value="1"/>
</dbReference>
<reference evidence="5 6" key="1">
    <citation type="submission" date="2019-04" db="EMBL/GenBank/DDBJ databases">
        <title>Phreatobacter aquaticus sp. nov.</title>
        <authorList>
            <person name="Choi A."/>
        </authorList>
    </citation>
    <scope>NUCLEOTIDE SEQUENCE [LARGE SCALE GENOMIC DNA]</scope>
    <source>
        <strain evidence="5 6">KCTC 52518</strain>
    </source>
</reference>
<evidence type="ECO:0000256" key="1">
    <source>
        <dbReference type="ARBA" id="ARBA00001933"/>
    </source>
</evidence>
<name>A0A4D7BB47_9HYPH</name>
<dbReference type="GO" id="GO:0003941">
    <property type="term" value="F:L-serine ammonia-lyase activity"/>
    <property type="evidence" value="ECO:0007669"/>
    <property type="project" value="TreeGrafter"/>
</dbReference>
<dbReference type="PANTHER" id="PTHR48078:SF7">
    <property type="entry name" value="BLL6502 PROTEIN"/>
    <property type="match status" value="1"/>
</dbReference>
<evidence type="ECO:0000313" key="5">
    <source>
        <dbReference type="EMBL" id="QCI65332.1"/>
    </source>
</evidence>
<keyword evidence="3" id="KW-0456">Lyase</keyword>
<dbReference type="KEGG" id="pstg:E8M01_14605"/>
<dbReference type="GO" id="GO:0006565">
    <property type="term" value="P:L-serine catabolic process"/>
    <property type="evidence" value="ECO:0007669"/>
    <property type="project" value="TreeGrafter"/>
</dbReference>
<dbReference type="AlphaFoldDB" id="A0A4D7BB47"/>
<dbReference type="EMBL" id="CP039690">
    <property type="protein sequence ID" value="QCI65332.1"/>
    <property type="molecule type" value="Genomic_DNA"/>
</dbReference>
<gene>
    <name evidence="5" type="ORF">E8M01_14605</name>
</gene>
<dbReference type="GO" id="GO:0004794">
    <property type="term" value="F:threonine deaminase activity"/>
    <property type="evidence" value="ECO:0007669"/>
    <property type="project" value="TreeGrafter"/>
</dbReference>
<evidence type="ECO:0000256" key="3">
    <source>
        <dbReference type="ARBA" id="ARBA00023239"/>
    </source>
</evidence>
<organism evidence="5 6">
    <name type="scientific">Phreatobacter stygius</name>
    <dbReference type="NCBI Taxonomy" id="1940610"/>
    <lineage>
        <taxon>Bacteria</taxon>
        <taxon>Pseudomonadati</taxon>
        <taxon>Pseudomonadota</taxon>
        <taxon>Alphaproteobacteria</taxon>
        <taxon>Hyphomicrobiales</taxon>
        <taxon>Phreatobacteraceae</taxon>
        <taxon>Phreatobacter</taxon>
    </lineage>
</organism>
<feature type="domain" description="Tryptophan synthase beta chain-like PALP" evidence="4">
    <location>
        <begin position="22"/>
        <end position="305"/>
    </location>
</feature>
<keyword evidence="2" id="KW-0663">Pyridoxal phosphate</keyword>
<dbReference type="Gene3D" id="3.40.50.1100">
    <property type="match status" value="2"/>
</dbReference>
<dbReference type="Pfam" id="PF00291">
    <property type="entry name" value="PALP"/>
    <property type="match status" value="1"/>
</dbReference>
<dbReference type="GO" id="GO:0009097">
    <property type="term" value="P:isoleucine biosynthetic process"/>
    <property type="evidence" value="ECO:0007669"/>
    <property type="project" value="TreeGrafter"/>
</dbReference>
<protein>
    <submittedName>
        <fullName evidence="5">Threonine dehydratase</fullName>
    </submittedName>
</protein>
<dbReference type="GO" id="GO:0006567">
    <property type="term" value="P:L-threonine catabolic process"/>
    <property type="evidence" value="ECO:0007669"/>
    <property type="project" value="TreeGrafter"/>
</dbReference>
<dbReference type="Proteomes" id="UP000298781">
    <property type="component" value="Chromosome"/>
</dbReference>
<sequence>MTLFSRDDLDAAARLVHAVMPPTPAYAWPLLAERFGLQVVVKHENHTPIGAFKVRGGIVYLDRLKRERPEVKGIVSATRGNHGQSLAFAARHAGLPLAVVVPHGNSVEKNAAMRAFGAELIEHGRDFDEARERAAAIAAERGFEFVPSFHRDLVMGVATYGLELFLAHPDIDILYAPIGLGSGLCGLISARDLLGLKTRIVGVVSEDAAAYALSVEAGRVVEVNATNTFADGIAVRIPSAEALAIIIDGAERIVKVSEDAIAEAVRTYWTDTHNAAEGAGAAALAALAKEAPALKGLKAAVILSGQNIDRPVMLEILSGRTPKAM</sequence>